<feature type="domain" description="RRM" evidence="6">
    <location>
        <begin position="11"/>
        <end position="92"/>
    </location>
</feature>
<feature type="compositionally biased region" description="Polar residues" evidence="5">
    <location>
        <begin position="187"/>
        <end position="203"/>
    </location>
</feature>
<feature type="non-terminal residue" evidence="7">
    <location>
        <position position="1"/>
    </location>
</feature>
<accession>A0A8H7UMT2</accession>
<evidence type="ECO:0000313" key="8">
    <source>
        <dbReference type="Proteomes" id="UP000612746"/>
    </source>
</evidence>
<dbReference type="EMBL" id="JAEPRA010000005">
    <property type="protein sequence ID" value="KAG2185513.1"/>
    <property type="molecule type" value="Genomic_DNA"/>
</dbReference>
<dbReference type="OrthoDB" id="6730379at2759"/>
<feature type="region of interest" description="Disordered" evidence="5">
    <location>
        <begin position="168"/>
        <end position="209"/>
    </location>
</feature>
<evidence type="ECO:0000259" key="6">
    <source>
        <dbReference type="PROSITE" id="PS50102"/>
    </source>
</evidence>
<organism evidence="7 8">
    <name type="scientific">Umbelopsis vinacea</name>
    <dbReference type="NCBI Taxonomy" id="44442"/>
    <lineage>
        <taxon>Eukaryota</taxon>
        <taxon>Fungi</taxon>
        <taxon>Fungi incertae sedis</taxon>
        <taxon>Mucoromycota</taxon>
        <taxon>Mucoromycotina</taxon>
        <taxon>Umbelopsidomycetes</taxon>
        <taxon>Umbelopsidales</taxon>
        <taxon>Umbelopsidaceae</taxon>
        <taxon>Umbelopsis</taxon>
    </lineage>
</organism>
<keyword evidence="8" id="KW-1185">Reference proteome</keyword>
<evidence type="ECO:0000256" key="3">
    <source>
        <dbReference type="ARBA" id="ARBA00030780"/>
    </source>
</evidence>
<dbReference type="Pfam" id="PF00076">
    <property type="entry name" value="RRM_1"/>
    <property type="match status" value="1"/>
</dbReference>
<dbReference type="Gene3D" id="3.30.70.330">
    <property type="match status" value="1"/>
</dbReference>
<gene>
    <name evidence="7" type="ORF">INT44_002306</name>
</gene>
<dbReference type="PANTHER" id="PTHR21245">
    <property type="entry name" value="HETEROGENEOUS NUCLEAR RIBONUCLEOPROTEIN"/>
    <property type="match status" value="1"/>
</dbReference>
<protein>
    <recommendedName>
        <fullName evidence="1">Probable RNA-binding protein 18</fullName>
    </recommendedName>
    <alternativeName>
        <fullName evidence="3">RNA-binding motif protein 18</fullName>
    </alternativeName>
</protein>
<evidence type="ECO:0000256" key="2">
    <source>
        <dbReference type="ARBA" id="ARBA00022884"/>
    </source>
</evidence>
<dbReference type="SUPFAM" id="SSF54928">
    <property type="entry name" value="RNA-binding domain, RBD"/>
    <property type="match status" value="1"/>
</dbReference>
<evidence type="ECO:0000313" key="7">
    <source>
        <dbReference type="EMBL" id="KAG2185513.1"/>
    </source>
</evidence>
<reference evidence="7" key="1">
    <citation type="submission" date="2020-12" db="EMBL/GenBank/DDBJ databases">
        <title>Metabolic potential, ecology and presence of endohyphal bacteria is reflected in genomic diversity of Mucoromycotina.</title>
        <authorList>
            <person name="Muszewska A."/>
            <person name="Okrasinska A."/>
            <person name="Steczkiewicz K."/>
            <person name="Drgas O."/>
            <person name="Orlowska M."/>
            <person name="Perlinska-Lenart U."/>
            <person name="Aleksandrzak-Piekarczyk T."/>
            <person name="Szatraj K."/>
            <person name="Zielenkiewicz U."/>
            <person name="Pilsyk S."/>
            <person name="Malc E."/>
            <person name="Mieczkowski P."/>
            <person name="Kruszewska J.S."/>
            <person name="Biernat P."/>
            <person name="Pawlowska J."/>
        </authorList>
    </citation>
    <scope>NUCLEOTIDE SEQUENCE</scope>
    <source>
        <strain evidence="7">WA0000051536</strain>
    </source>
</reference>
<dbReference type="InterPro" id="IPR012677">
    <property type="entry name" value="Nucleotide-bd_a/b_plait_sf"/>
</dbReference>
<name>A0A8H7UMT2_9FUNG</name>
<dbReference type="AlphaFoldDB" id="A0A8H7UMT2"/>
<dbReference type="CDD" id="cd12355">
    <property type="entry name" value="RRM_RBM18"/>
    <property type="match status" value="1"/>
</dbReference>
<dbReference type="PROSITE" id="PS50102">
    <property type="entry name" value="RRM"/>
    <property type="match status" value="1"/>
</dbReference>
<keyword evidence="2 4" id="KW-0694">RNA-binding</keyword>
<dbReference type="Proteomes" id="UP000612746">
    <property type="component" value="Unassembled WGS sequence"/>
</dbReference>
<proteinExistence type="predicted"/>
<evidence type="ECO:0000256" key="1">
    <source>
        <dbReference type="ARBA" id="ARBA00021141"/>
    </source>
</evidence>
<sequence>LDLILNLVPQQRLYIGNLDPTIDEYALVKLFEPFGKITLMDFLFHFAGPKRGQPRGYCFLEYSSKEEALKAIDTMNNKMIKGRPLIVSFALAVRTFFSLIWSVSLYSASSILLPLQAPAHEDSMPRKGQTSSSQHRPNLLSVMKSQKMAKASTDAKIKAIEKKLAALQGSQKVEEPSADTLNRDTKGNSPKALSSLSKNSNAKQRYKPY</sequence>
<dbReference type="InterPro" id="IPR039157">
    <property type="entry name" value="RBM18_RRM"/>
</dbReference>
<dbReference type="InterPro" id="IPR035979">
    <property type="entry name" value="RBD_domain_sf"/>
</dbReference>
<dbReference type="SMART" id="SM00360">
    <property type="entry name" value="RRM"/>
    <property type="match status" value="1"/>
</dbReference>
<evidence type="ECO:0000256" key="5">
    <source>
        <dbReference type="SAM" id="MobiDB-lite"/>
    </source>
</evidence>
<comment type="caution">
    <text evidence="7">The sequence shown here is derived from an EMBL/GenBank/DDBJ whole genome shotgun (WGS) entry which is preliminary data.</text>
</comment>
<dbReference type="GO" id="GO:0003723">
    <property type="term" value="F:RNA binding"/>
    <property type="evidence" value="ECO:0007669"/>
    <property type="project" value="UniProtKB-UniRule"/>
</dbReference>
<evidence type="ECO:0000256" key="4">
    <source>
        <dbReference type="PROSITE-ProRule" id="PRU00176"/>
    </source>
</evidence>
<dbReference type="InterPro" id="IPR000504">
    <property type="entry name" value="RRM_dom"/>
</dbReference>